<dbReference type="OrthoDB" id="10050612at2759"/>
<dbReference type="AlphaFoldDB" id="A0A9Q1C3R3"/>
<comment type="caution">
    <text evidence="2">The sequence shown here is derived from an EMBL/GenBank/DDBJ whole genome shotgun (WGS) entry which is preliminary data.</text>
</comment>
<gene>
    <name evidence="2" type="ORF">HOLleu_16201</name>
</gene>
<protein>
    <submittedName>
        <fullName evidence="2">Uncharacterized protein</fullName>
    </submittedName>
</protein>
<dbReference type="Pfam" id="PF03670">
    <property type="entry name" value="UPF0184"/>
    <property type="match status" value="1"/>
</dbReference>
<sequence>MVQISQAQTWVMMQMKATVSTTLLQDNSKWKKVTALCNTMDELDSFLDDLEQKNDSLNAKLKALLASMKEEENGDTQAETTEVKKDDGK</sequence>
<keyword evidence="3" id="KW-1185">Reference proteome</keyword>
<dbReference type="EMBL" id="JAIZAY010000007">
    <property type="protein sequence ID" value="KAJ8038703.1"/>
    <property type="molecule type" value="Genomic_DNA"/>
</dbReference>
<feature type="region of interest" description="Disordered" evidence="1">
    <location>
        <begin position="68"/>
        <end position="89"/>
    </location>
</feature>
<proteinExistence type="predicted"/>
<evidence type="ECO:0000256" key="1">
    <source>
        <dbReference type="SAM" id="MobiDB-lite"/>
    </source>
</evidence>
<organism evidence="2 3">
    <name type="scientific">Holothuria leucospilota</name>
    <name type="common">Black long sea cucumber</name>
    <name type="synonym">Mertensiothuria leucospilota</name>
    <dbReference type="NCBI Taxonomy" id="206669"/>
    <lineage>
        <taxon>Eukaryota</taxon>
        <taxon>Metazoa</taxon>
        <taxon>Echinodermata</taxon>
        <taxon>Eleutherozoa</taxon>
        <taxon>Echinozoa</taxon>
        <taxon>Holothuroidea</taxon>
        <taxon>Aspidochirotacea</taxon>
        <taxon>Aspidochirotida</taxon>
        <taxon>Holothuriidae</taxon>
        <taxon>Holothuria</taxon>
    </lineage>
</organism>
<accession>A0A9Q1C3R3</accession>
<reference evidence="2" key="1">
    <citation type="submission" date="2021-10" db="EMBL/GenBank/DDBJ databases">
        <title>Tropical sea cucumber genome reveals ecological adaptation and Cuvierian tubules defense mechanism.</title>
        <authorList>
            <person name="Chen T."/>
        </authorList>
    </citation>
    <scope>NUCLEOTIDE SEQUENCE</scope>
    <source>
        <strain evidence="2">Nanhai2018</strain>
        <tissue evidence="2">Muscle</tissue>
    </source>
</reference>
<dbReference type="Proteomes" id="UP001152320">
    <property type="component" value="Chromosome 7"/>
</dbReference>
<evidence type="ECO:0000313" key="2">
    <source>
        <dbReference type="EMBL" id="KAJ8038703.1"/>
    </source>
</evidence>
<name>A0A9Q1C3R3_HOLLE</name>
<evidence type="ECO:0000313" key="3">
    <source>
        <dbReference type="Proteomes" id="UP001152320"/>
    </source>
</evidence>